<organism evidence="1 2">
    <name type="scientific">Jeotgalibacillus campisalis</name>
    <dbReference type="NCBI Taxonomy" id="220754"/>
    <lineage>
        <taxon>Bacteria</taxon>
        <taxon>Bacillati</taxon>
        <taxon>Bacillota</taxon>
        <taxon>Bacilli</taxon>
        <taxon>Bacillales</taxon>
        <taxon>Caryophanaceae</taxon>
        <taxon>Jeotgalibacillus</taxon>
    </lineage>
</organism>
<name>A0A0C2RMZ1_9BACL</name>
<reference evidence="1 2" key="1">
    <citation type="submission" date="2015-01" db="EMBL/GenBank/DDBJ databases">
        <title>Jeotgalibacillus campisalis genome sequencing.</title>
        <authorList>
            <person name="Goh K.M."/>
            <person name="Chan K.-G."/>
            <person name="Yaakop A.S."/>
            <person name="Ee R."/>
            <person name="Gan H.M."/>
            <person name="Chan C.S."/>
        </authorList>
    </citation>
    <scope>NUCLEOTIDE SEQUENCE [LARGE SCALE GENOMIC DNA]</scope>
    <source>
        <strain evidence="1 2">SF-57</strain>
    </source>
</reference>
<sequence length="513" mass="59512">MKNISTILLVILVLITASYIIFTNIESSQQTDSSFPELALDSGEIKQIDTKTDTRYGIEDVTYLYDLTKNNEVIGELTLVQRIFSTGDKMYFAEINSNAEVSLNISLTEDPEELTYETLDKTVEEVYPFRKDRTLTDPLTNKLTYLETRDHSFLLGSQISFQDISEVEPSDGSMSHVLELLTADHSIATDDELSIKLKTDEKAHTWWMVSEDELFKNPDDFEEAYNIGIDEFRWITKDMLYSHGLNSIFPSSEDAFVNSLVRQSGRASSIKLMNEPDHRFWININEHQFKSLELRRHEDGMWHTNYTSTWLNRAYDFGADYIDSRHNDNVFRSQLRRAKYLGYKEYADNWNVYADFLVKRADDGSILNTSTGYFLIDYYEDDVDQLTHVSLNHALSLMNYLIASYQATGNEELLPTIKAHQNALEETADEWINDEGYLNYQLNLDGSYSGVDYNLVTYYDLLYSVELIEEIFPEDQTEHLEQLISAKEEQLIENDLFKYTDPSKIENYMGLIE</sequence>
<evidence type="ECO:0008006" key="3">
    <source>
        <dbReference type="Google" id="ProtNLM"/>
    </source>
</evidence>
<dbReference type="EMBL" id="JXRR01000022">
    <property type="protein sequence ID" value="KIL43139.1"/>
    <property type="molecule type" value="Genomic_DNA"/>
</dbReference>
<proteinExistence type="predicted"/>
<protein>
    <recommendedName>
        <fullName evidence="3">D-glucuronyl C5-epimerase C-terminal domain-containing protein</fullName>
    </recommendedName>
</protein>
<evidence type="ECO:0000313" key="2">
    <source>
        <dbReference type="Proteomes" id="UP000031972"/>
    </source>
</evidence>
<gene>
    <name evidence="1" type="ORF">KR50_35420</name>
</gene>
<dbReference type="Proteomes" id="UP000031972">
    <property type="component" value="Unassembled WGS sequence"/>
</dbReference>
<dbReference type="OrthoDB" id="1736525at2"/>
<evidence type="ECO:0000313" key="1">
    <source>
        <dbReference type="EMBL" id="KIL43139.1"/>
    </source>
</evidence>
<keyword evidence="2" id="KW-1185">Reference proteome</keyword>
<accession>A0A0C2RMZ1</accession>
<comment type="caution">
    <text evidence="1">The sequence shown here is derived from an EMBL/GenBank/DDBJ whole genome shotgun (WGS) entry which is preliminary data.</text>
</comment>
<dbReference type="RefSeq" id="WP_041061446.1">
    <property type="nucleotide sequence ID" value="NZ_JXRR01000022.1"/>
</dbReference>
<dbReference type="PATRIC" id="fig|220754.4.peg.3554"/>
<dbReference type="AlphaFoldDB" id="A0A0C2RMZ1"/>